<dbReference type="InterPro" id="IPR003425">
    <property type="entry name" value="CCB3/YggT"/>
</dbReference>
<accession>A0ABT0I207</accession>
<dbReference type="Pfam" id="PF02325">
    <property type="entry name" value="CCB3_YggT"/>
    <property type="match status" value="1"/>
</dbReference>
<gene>
    <name evidence="2" type="ORF">LNP07_04380</name>
</gene>
<dbReference type="RefSeq" id="WP_220728214.1">
    <property type="nucleotide sequence ID" value="NZ_BPLM01000005.1"/>
</dbReference>
<proteinExistence type="predicted"/>
<dbReference type="Proteomes" id="UP001522905">
    <property type="component" value="Unassembled WGS sequence"/>
</dbReference>
<protein>
    <submittedName>
        <fullName evidence="2">YggT family protein</fullName>
    </submittedName>
</protein>
<evidence type="ECO:0000256" key="1">
    <source>
        <dbReference type="SAM" id="Phobius"/>
    </source>
</evidence>
<keyword evidence="3" id="KW-1185">Reference proteome</keyword>
<evidence type="ECO:0000313" key="2">
    <source>
        <dbReference type="EMBL" id="MCK8624747.1"/>
    </source>
</evidence>
<keyword evidence="1" id="KW-1133">Transmembrane helix</keyword>
<keyword evidence="1" id="KW-0812">Transmembrane</keyword>
<dbReference type="EMBL" id="JAJIAO010000003">
    <property type="protein sequence ID" value="MCK8624747.1"/>
    <property type="molecule type" value="Genomic_DNA"/>
</dbReference>
<reference evidence="2 3" key="1">
    <citation type="submission" date="2021-11" db="EMBL/GenBank/DDBJ databases">
        <title>Comparative genomics of bee honey and flower isolates.</title>
        <authorList>
            <person name="Bechtner J.D."/>
            <person name="Gallus M.K."/>
            <person name="Ehrmann M."/>
        </authorList>
    </citation>
    <scope>NUCLEOTIDE SEQUENCE [LARGE SCALE GENOMIC DNA]</scope>
    <source>
        <strain evidence="2 3">M161</strain>
    </source>
</reference>
<evidence type="ECO:0000313" key="3">
    <source>
        <dbReference type="Proteomes" id="UP001522905"/>
    </source>
</evidence>
<feature type="transmembrane region" description="Helical" evidence="1">
    <location>
        <begin position="56"/>
        <end position="80"/>
    </location>
</feature>
<feature type="transmembrane region" description="Helical" evidence="1">
    <location>
        <begin position="15"/>
        <end position="36"/>
    </location>
</feature>
<keyword evidence="1" id="KW-0472">Membrane</keyword>
<sequence length="88" mass="10202">MFILNNLMYLLDKLLFLYMIAIVLNALMTFLPGATYSKFGQFISKIVYPFESLFKFAVVGMVDFSPVIAIVIIQIARMLLNYFQMMIQ</sequence>
<organism evidence="2 3">
    <name type="scientific">Apilactobacillus xinyiensis</name>
    <dbReference type="NCBI Taxonomy" id="2841032"/>
    <lineage>
        <taxon>Bacteria</taxon>
        <taxon>Bacillati</taxon>
        <taxon>Bacillota</taxon>
        <taxon>Bacilli</taxon>
        <taxon>Lactobacillales</taxon>
        <taxon>Lactobacillaceae</taxon>
        <taxon>Apilactobacillus</taxon>
    </lineage>
</organism>
<comment type="caution">
    <text evidence="2">The sequence shown here is derived from an EMBL/GenBank/DDBJ whole genome shotgun (WGS) entry which is preliminary data.</text>
</comment>
<name>A0ABT0I207_9LACO</name>